<comment type="caution">
    <text evidence="2">The sequence shown here is derived from an EMBL/GenBank/DDBJ whole genome shotgun (WGS) entry which is preliminary data.</text>
</comment>
<feature type="transmembrane region" description="Helical" evidence="1">
    <location>
        <begin position="967"/>
        <end position="985"/>
    </location>
</feature>
<dbReference type="SUPFAM" id="SSF82693">
    <property type="entry name" value="Multidrug efflux transporter AcrB pore domain, PN1, PN2, PC1 and PC2 subdomains"/>
    <property type="match status" value="2"/>
</dbReference>
<dbReference type="PANTHER" id="PTHR32063:SF0">
    <property type="entry name" value="SWARMING MOTILITY PROTEIN SWRC"/>
    <property type="match status" value="1"/>
</dbReference>
<feature type="transmembrane region" description="Helical" evidence="1">
    <location>
        <begin position="465"/>
        <end position="490"/>
    </location>
</feature>
<dbReference type="Gene3D" id="1.20.1640.10">
    <property type="entry name" value="Multidrug efflux transporter AcrB transmembrane domain"/>
    <property type="match status" value="2"/>
</dbReference>
<dbReference type="SUPFAM" id="SSF82714">
    <property type="entry name" value="Multidrug efflux transporter AcrB TolC docking domain, DN and DC subdomains"/>
    <property type="match status" value="1"/>
</dbReference>
<feature type="transmembrane region" description="Helical" evidence="1">
    <location>
        <begin position="918"/>
        <end position="939"/>
    </location>
</feature>
<dbReference type="RefSeq" id="WP_041048222.1">
    <property type="nucleotide sequence ID" value="NZ_JXAK01000023.1"/>
</dbReference>
<keyword evidence="1" id="KW-0472">Membrane</keyword>
<feature type="transmembrane region" description="Helical" evidence="1">
    <location>
        <begin position="862"/>
        <end position="885"/>
    </location>
</feature>
<feature type="transmembrane region" description="Helical" evidence="1">
    <location>
        <begin position="997"/>
        <end position="1021"/>
    </location>
</feature>
<name>A0ABR5AGZ5_9BACL</name>
<organism evidence="2 3">
    <name type="scientific">Gordoniibacillus kamchatkensis</name>
    <dbReference type="NCBI Taxonomy" id="1590651"/>
    <lineage>
        <taxon>Bacteria</taxon>
        <taxon>Bacillati</taxon>
        <taxon>Bacillota</taxon>
        <taxon>Bacilli</taxon>
        <taxon>Bacillales</taxon>
        <taxon>Paenibacillaceae</taxon>
        <taxon>Gordoniibacillus</taxon>
    </lineage>
</organism>
<dbReference type="EMBL" id="JXAK01000023">
    <property type="protein sequence ID" value="KIL40277.1"/>
    <property type="molecule type" value="Genomic_DNA"/>
</dbReference>
<dbReference type="InterPro" id="IPR001036">
    <property type="entry name" value="Acrflvin-R"/>
</dbReference>
<accession>A0ABR5AGZ5</accession>
<dbReference type="PRINTS" id="PR00702">
    <property type="entry name" value="ACRIFLAVINRP"/>
</dbReference>
<dbReference type="Gene3D" id="3.30.70.1430">
    <property type="entry name" value="Multidrug efflux transporter AcrB pore domain"/>
    <property type="match status" value="2"/>
</dbReference>
<dbReference type="PANTHER" id="PTHR32063">
    <property type="match status" value="1"/>
</dbReference>
<gene>
    <name evidence="2" type="ORF">SD70_14330</name>
</gene>
<feature type="transmembrane region" description="Helical" evidence="1">
    <location>
        <begin position="360"/>
        <end position="380"/>
    </location>
</feature>
<feature type="transmembrane region" description="Helical" evidence="1">
    <location>
        <begin position="520"/>
        <end position="539"/>
    </location>
</feature>
<protein>
    <submittedName>
        <fullName evidence="2">Acriflavine resistance protein B</fullName>
    </submittedName>
</protein>
<dbReference type="InterPro" id="IPR027463">
    <property type="entry name" value="AcrB_DN_DC_subdom"/>
</dbReference>
<dbReference type="Gene3D" id="3.30.70.1440">
    <property type="entry name" value="Multidrug efflux transporter AcrB pore domain"/>
    <property type="match status" value="1"/>
</dbReference>
<dbReference type="Proteomes" id="UP000031967">
    <property type="component" value="Unassembled WGS sequence"/>
</dbReference>
<keyword evidence="1" id="KW-1133">Transmembrane helix</keyword>
<evidence type="ECO:0000313" key="3">
    <source>
        <dbReference type="Proteomes" id="UP000031967"/>
    </source>
</evidence>
<dbReference type="Pfam" id="PF00873">
    <property type="entry name" value="ACR_tran"/>
    <property type="match status" value="1"/>
</dbReference>
<dbReference type="Gene3D" id="3.30.2090.10">
    <property type="entry name" value="Multidrug efflux transporter AcrB TolC docking domain, DN and DC subdomains"/>
    <property type="match status" value="2"/>
</dbReference>
<keyword evidence="1" id="KW-0812">Transmembrane</keyword>
<proteinExistence type="predicted"/>
<evidence type="ECO:0000256" key="1">
    <source>
        <dbReference type="SAM" id="Phobius"/>
    </source>
</evidence>
<dbReference type="Gene3D" id="3.30.70.1320">
    <property type="entry name" value="Multidrug efflux transporter AcrB pore domain like"/>
    <property type="match status" value="1"/>
</dbReference>
<feature type="transmembrane region" description="Helical" evidence="1">
    <location>
        <begin position="331"/>
        <end position="353"/>
    </location>
</feature>
<evidence type="ECO:0000313" key="2">
    <source>
        <dbReference type="EMBL" id="KIL40277.1"/>
    </source>
</evidence>
<dbReference type="SUPFAM" id="SSF82866">
    <property type="entry name" value="Multidrug efflux transporter AcrB transmembrane domain"/>
    <property type="match status" value="2"/>
</dbReference>
<keyword evidence="3" id="KW-1185">Reference proteome</keyword>
<sequence>MNKLITASMNRIVLVVTCLALILVWGGMSAYRMQRDYLPPINNPSLLVTAQAPDYEAEQIQASVLGPFEDAVRKVDGLESMETNSFDGGLLIGLHFPFDFDMRRAESDVTRALDRVSLPVGVGKPSVTRVSSSSFPVIKLSLTSPSGKMEEAALRTTVQAQIAAELKSLPGVSDVRATGAAKYGYALTLRMADLGKNGITVDDVKQSLTGIQSTWMQGSIANSRVTIPLQVPGLTISEQELKQLPVRAADGHTVPLSAVADLSESMLDVQTITRTDGAASVFFDVLKTPSAGITEVSHNVRSRIQDVPGVKTGDIKLSVLFDQGEQVRASLYGLVKEGLLGCLLSMACVFLFFRNVRSTALIALSLPVCLTAATGLLHAMGISLNILTVSGLIVAMGRVIDDTIVVLDNIHRKIRESHGRATSALIAEAAGEMIPAIASSTATTVAVYIPIAFVRGMIGAAFSGFAWSIVIALLTSLLVAVFVVPAFYCLGYGRRANDSALSIEPIARKLLSGAFRRRRAVIAVCVLLFVLSGVGAWLLPVNFLPANRSGQINVQLEFPEGTALTQLDAAVKRMEQALKPNKDIASFSSVLGSSFTPQFDDVFDAGGGWIQSESVANIAISVTNGAELQTVIDQLQTQLAGLAGSAAVTVTNQNIAGDDSQLKIELSGADAAALDAAARLIRSKLQHIQGLSVAGAVNDKEALPRFRLALDRAALDKAGIRPEDVYERIRIYLSEGARIDVNAGHKETVPLAIHTDKFALAGGSPAAADPQTQILTLLGQETFQGRDGRTFRLNELASLSPASAPSVIQTREGRPFSVVTANITARDVEKIAGQVKDLVDGLPLPAGIRHSINGISAQVDQMIYETGIALAVSCLLVLFILSLVFKGWRAPLTVLICIPFAYTGSVVGMAATGGEWNLASLVGLLMLSGIAATNGIVLVDKIERNLAGGLAAQEAILQGAASRVRPVLMTAVTTVLTLLPLIFLGNSDAVISRSLGIVVVCGMISSTLISLLIIPVIYDWICSPKVSARVAARYLQTE</sequence>
<feature type="transmembrane region" description="Helical" evidence="1">
    <location>
        <begin position="892"/>
        <end position="912"/>
    </location>
</feature>
<reference evidence="2 3" key="1">
    <citation type="submission" date="2014-12" db="EMBL/GenBank/DDBJ databases">
        <title>Draft genome sequence of Paenibacillus kamchatkensis strain B-2647.</title>
        <authorList>
            <person name="Karlyshev A.V."/>
            <person name="Kudryashova E.B."/>
        </authorList>
    </citation>
    <scope>NUCLEOTIDE SEQUENCE [LARGE SCALE GENOMIC DNA]</scope>
    <source>
        <strain evidence="2 3">VKM B-2647</strain>
    </source>
</reference>